<protein>
    <submittedName>
        <fullName evidence="1">Uncharacterized protein</fullName>
    </submittedName>
</protein>
<proteinExistence type="predicted"/>
<evidence type="ECO:0000313" key="3">
    <source>
        <dbReference type="Proteomes" id="UP000663829"/>
    </source>
</evidence>
<sequence length="207" mass="22973">AVFNNDTFNATLYGNLSASVLIRSSYALSQACYRALIANHYDASLYACVIRQAIRTVNGTQYSTSTSRRRRKRTLVEFFFYGHADIYYKSRCVDSPRNFGINYTTSTNTTSYSSCRLQRMKAINSCFNKSSLILTSEPQALSINNTEVLIYNILGEIFTNYSKFTGGSSQPGARYERALTIASIDAAVNSQTRIANTTNPSTTALIG</sequence>
<dbReference type="AlphaFoldDB" id="A0A815NXU8"/>
<feature type="non-terminal residue" evidence="1">
    <location>
        <position position="1"/>
    </location>
</feature>
<dbReference type="Proteomes" id="UP000681722">
    <property type="component" value="Unassembled WGS sequence"/>
</dbReference>
<dbReference type="Proteomes" id="UP000663829">
    <property type="component" value="Unassembled WGS sequence"/>
</dbReference>
<dbReference type="EMBL" id="CAJNOQ010018988">
    <property type="protein sequence ID" value="CAF1440765.1"/>
    <property type="molecule type" value="Genomic_DNA"/>
</dbReference>
<evidence type="ECO:0000313" key="1">
    <source>
        <dbReference type="EMBL" id="CAF1440765.1"/>
    </source>
</evidence>
<comment type="caution">
    <text evidence="1">The sequence shown here is derived from an EMBL/GenBank/DDBJ whole genome shotgun (WGS) entry which is preliminary data.</text>
</comment>
<organism evidence="1 3">
    <name type="scientific">Didymodactylos carnosus</name>
    <dbReference type="NCBI Taxonomy" id="1234261"/>
    <lineage>
        <taxon>Eukaryota</taxon>
        <taxon>Metazoa</taxon>
        <taxon>Spiralia</taxon>
        <taxon>Gnathifera</taxon>
        <taxon>Rotifera</taxon>
        <taxon>Eurotatoria</taxon>
        <taxon>Bdelloidea</taxon>
        <taxon>Philodinida</taxon>
        <taxon>Philodinidae</taxon>
        <taxon>Didymodactylos</taxon>
    </lineage>
</organism>
<evidence type="ECO:0000313" key="2">
    <source>
        <dbReference type="EMBL" id="CAF4316984.1"/>
    </source>
</evidence>
<reference evidence="1" key="1">
    <citation type="submission" date="2021-02" db="EMBL/GenBank/DDBJ databases">
        <authorList>
            <person name="Nowell W R."/>
        </authorList>
    </citation>
    <scope>NUCLEOTIDE SEQUENCE</scope>
</reference>
<keyword evidence="3" id="KW-1185">Reference proteome</keyword>
<gene>
    <name evidence="1" type="ORF">GPM918_LOCUS34365</name>
    <name evidence="2" type="ORF">SRO942_LOCUS35062</name>
</gene>
<dbReference type="EMBL" id="CAJOBC010084428">
    <property type="protein sequence ID" value="CAF4316984.1"/>
    <property type="molecule type" value="Genomic_DNA"/>
</dbReference>
<name>A0A815NXU8_9BILA</name>
<accession>A0A815NXU8</accession>